<comment type="caution">
    <text evidence="1">The sequence shown here is derived from an EMBL/GenBank/DDBJ whole genome shotgun (WGS) entry which is preliminary data.</text>
</comment>
<reference evidence="1" key="1">
    <citation type="submission" date="2023-03" db="EMBL/GenBank/DDBJ databases">
        <title>Massive genome expansion in bonnet fungi (Mycena s.s.) driven by repeated elements and novel gene families across ecological guilds.</title>
        <authorList>
            <consortium name="Lawrence Berkeley National Laboratory"/>
            <person name="Harder C.B."/>
            <person name="Miyauchi S."/>
            <person name="Viragh M."/>
            <person name="Kuo A."/>
            <person name="Thoen E."/>
            <person name="Andreopoulos B."/>
            <person name="Lu D."/>
            <person name="Skrede I."/>
            <person name="Drula E."/>
            <person name="Henrissat B."/>
            <person name="Morin E."/>
            <person name="Kohler A."/>
            <person name="Barry K."/>
            <person name="LaButti K."/>
            <person name="Morin E."/>
            <person name="Salamov A."/>
            <person name="Lipzen A."/>
            <person name="Mereny Z."/>
            <person name="Hegedus B."/>
            <person name="Baldrian P."/>
            <person name="Stursova M."/>
            <person name="Weitz H."/>
            <person name="Taylor A."/>
            <person name="Grigoriev I.V."/>
            <person name="Nagy L.G."/>
            <person name="Martin F."/>
            <person name="Kauserud H."/>
        </authorList>
    </citation>
    <scope>NUCLEOTIDE SEQUENCE</scope>
    <source>
        <strain evidence="1">CBHHK200</strain>
    </source>
</reference>
<dbReference type="AlphaFoldDB" id="A0AAD6SCM8"/>
<protein>
    <submittedName>
        <fullName evidence="1">Uncharacterized protein</fullName>
    </submittedName>
</protein>
<organism evidence="1 2">
    <name type="scientific">Mycena alexandri</name>
    <dbReference type="NCBI Taxonomy" id="1745969"/>
    <lineage>
        <taxon>Eukaryota</taxon>
        <taxon>Fungi</taxon>
        <taxon>Dikarya</taxon>
        <taxon>Basidiomycota</taxon>
        <taxon>Agaricomycotina</taxon>
        <taxon>Agaricomycetes</taxon>
        <taxon>Agaricomycetidae</taxon>
        <taxon>Agaricales</taxon>
        <taxon>Marasmiineae</taxon>
        <taxon>Mycenaceae</taxon>
        <taxon>Mycena</taxon>
    </lineage>
</organism>
<gene>
    <name evidence="1" type="ORF">C8F04DRAFT_968266</name>
</gene>
<dbReference type="EMBL" id="JARJCM010000160">
    <property type="protein sequence ID" value="KAJ7025035.1"/>
    <property type="molecule type" value="Genomic_DNA"/>
</dbReference>
<sequence>LGIEWGECVSKFFDFEGVWGFEEGSCQMARAKRPAEVGMWLQRGRKWYLLPSILLVGTRDDHESFVGRWWTWYTSLQPPERVLIGTTLSRPESADWSGMVAMHGTNGLLQVMGVLSWWGDKLLKKRDGPEWGEWIAAVEDITWVLDELMDSGEIGL</sequence>
<proteinExistence type="predicted"/>
<evidence type="ECO:0000313" key="1">
    <source>
        <dbReference type="EMBL" id="KAJ7025035.1"/>
    </source>
</evidence>
<keyword evidence="2" id="KW-1185">Reference proteome</keyword>
<name>A0AAD6SCM8_9AGAR</name>
<feature type="non-terminal residue" evidence="1">
    <location>
        <position position="1"/>
    </location>
</feature>
<evidence type="ECO:0000313" key="2">
    <source>
        <dbReference type="Proteomes" id="UP001218188"/>
    </source>
</evidence>
<accession>A0AAD6SCM8</accession>
<dbReference type="Proteomes" id="UP001218188">
    <property type="component" value="Unassembled WGS sequence"/>
</dbReference>